<dbReference type="GO" id="GO:0000786">
    <property type="term" value="C:nucleosome"/>
    <property type="evidence" value="ECO:0007669"/>
    <property type="project" value="UniProtKB-KW"/>
</dbReference>
<dbReference type="CDD" id="cd07199">
    <property type="entry name" value="Pat17_PNPLA8_PNPLA9_like"/>
    <property type="match status" value="1"/>
</dbReference>
<keyword evidence="12" id="KW-0442">Lipid degradation</keyword>
<dbReference type="Proteomes" id="UP000053342">
    <property type="component" value="Unassembled WGS sequence"/>
</dbReference>
<dbReference type="InterPro" id="IPR002641">
    <property type="entry name" value="PNPLA_dom"/>
</dbReference>
<dbReference type="GeneID" id="27363406"/>
<dbReference type="InterPro" id="IPR007125">
    <property type="entry name" value="H2A/H2B/H3"/>
</dbReference>
<dbReference type="CDD" id="cd22911">
    <property type="entry name" value="HFD_H3"/>
    <property type="match status" value="1"/>
</dbReference>
<dbReference type="STRING" id="215243.A0A0D2DL53"/>
<keyword evidence="15" id="KW-1185">Reference proteome</keyword>
<protein>
    <recommendedName>
        <fullName evidence="6">Histone H3</fullName>
    </recommendedName>
</protein>
<dbReference type="SUPFAM" id="SSF52151">
    <property type="entry name" value="FabD/lysophospholipase-like"/>
    <property type="match status" value="1"/>
</dbReference>
<evidence type="ECO:0000313" key="14">
    <source>
        <dbReference type="EMBL" id="KIW36444.1"/>
    </source>
</evidence>
<dbReference type="HOGENOM" id="CLU_003059_1_1_1"/>
<keyword evidence="7" id="KW-0158">Chromosome</keyword>
<evidence type="ECO:0000256" key="8">
    <source>
        <dbReference type="ARBA" id="ARBA00023098"/>
    </source>
</evidence>
<comment type="caution">
    <text evidence="12">Lacks conserved residue(s) required for the propagation of feature annotation.</text>
</comment>
<dbReference type="GO" id="GO:0016020">
    <property type="term" value="C:membrane"/>
    <property type="evidence" value="ECO:0007669"/>
    <property type="project" value="TreeGrafter"/>
</dbReference>
<dbReference type="VEuPathDB" id="FungiDB:PV06_11332"/>
<dbReference type="Gene3D" id="3.40.1090.10">
    <property type="entry name" value="Cytosolic phospholipase A2 catalytic domain"/>
    <property type="match status" value="1"/>
</dbReference>
<comment type="function">
    <text evidence="1">Core component of nucleosome. Nucleosomes wrap and compact DNA into chromatin, limiting DNA accessibility to the cellular machineries which require DNA as a template. Histones thereby play a central role in transcription regulation, DNA repair, DNA replication and chromosomal stability. DNA accessibility is regulated via a complex set of post-translational modifications of histones, also called histone code, and nucleosome remodeling.</text>
</comment>
<dbReference type="GO" id="GO:0046486">
    <property type="term" value="P:glycerolipid metabolic process"/>
    <property type="evidence" value="ECO:0007669"/>
    <property type="project" value="UniProtKB-ARBA"/>
</dbReference>
<keyword evidence="12" id="KW-0378">Hydrolase</keyword>
<dbReference type="InterPro" id="IPR016035">
    <property type="entry name" value="Acyl_Trfase/lysoPLipase"/>
</dbReference>
<keyword evidence="9" id="KW-0238">DNA-binding</keyword>
<dbReference type="RefSeq" id="XP_016256660.1">
    <property type="nucleotide sequence ID" value="XM_016412985.1"/>
</dbReference>
<proteinExistence type="inferred from homology"/>
<dbReference type="PANTHER" id="PTHR24185:SF8">
    <property type="entry name" value="PNPLA DOMAIN-CONTAINING PROTEIN"/>
    <property type="match status" value="1"/>
</dbReference>
<dbReference type="GO" id="GO:0046982">
    <property type="term" value="F:protein heterodimerization activity"/>
    <property type="evidence" value="ECO:0007669"/>
    <property type="project" value="InterPro"/>
</dbReference>
<evidence type="ECO:0000256" key="10">
    <source>
        <dbReference type="ARBA" id="ARBA00023242"/>
    </source>
</evidence>
<dbReference type="GO" id="GO:0003677">
    <property type="term" value="F:DNA binding"/>
    <property type="evidence" value="ECO:0007669"/>
    <property type="project" value="UniProtKB-KW"/>
</dbReference>
<evidence type="ECO:0000256" key="1">
    <source>
        <dbReference type="ARBA" id="ARBA00002001"/>
    </source>
</evidence>
<evidence type="ECO:0000256" key="5">
    <source>
        <dbReference type="ARBA" id="ARBA00011538"/>
    </source>
</evidence>
<feature type="short sequence motif" description="DGA/G" evidence="12">
    <location>
        <begin position="564"/>
        <end position="566"/>
    </location>
</feature>
<keyword evidence="11" id="KW-0544">Nucleosome core</keyword>
<dbReference type="GO" id="GO:0016042">
    <property type="term" value="P:lipid catabolic process"/>
    <property type="evidence" value="ECO:0007669"/>
    <property type="project" value="UniProtKB-UniRule"/>
</dbReference>
<name>A0A0D2DL53_9EURO</name>
<evidence type="ECO:0000259" key="13">
    <source>
        <dbReference type="PROSITE" id="PS51635"/>
    </source>
</evidence>
<organism evidence="14 15">
    <name type="scientific">Exophiala oligosperma</name>
    <dbReference type="NCBI Taxonomy" id="215243"/>
    <lineage>
        <taxon>Eukaryota</taxon>
        <taxon>Fungi</taxon>
        <taxon>Dikarya</taxon>
        <taxon>Ascomycota</taxon>
        <taxon>Pezizomycotina</taxon>
        <taxon>Eurotiomycetes</taxon>
        <taxon>Chaetothyriomycetidae</taxon>
        <taxon>Chaetothyriales</taxon>
        <taxon>Herpotrichiellaceae</taxon>
        <taxon>Exophiala</taxon>
    </lineage>
</organism>
<evidence type="ECO:0000256" key="7">
    <source>
        <dbReference type="ARBA" id="ARBA00022454"/>
    </source>
</evidence>
<evidence type="ECO:0000256" key="4">
    <source>
        <dbReference type="ARBA" id="ARBA00010343"/>
    </source>
</evidence>
<dbReference type="InterPro" id="IPR000164">
    <property type="entry name" value="Histone_H3/CENP-A"/>
</dbReference>
<dbReference type="PROSITE" id="PS51635">
    <property type="entry name" value="PNPLA"/>
    <property type="match status" value="1"/>
</dbReference>
<comment type="similarity">
    <text evidence="4">Belongs to the histone H3 family.</text>
</comment>
<dbReference type="Pfam" id="PF01734">
    <property type="entry name" value="Patatin"/>
    <property type="match status" value="1"/>
</dbReference>
<feature type="short sequence motif" description="GXSXG" evidence="12">
    <location>
        <begin position="401"/>
        <end position="405"/>
    </location>
</feature>
<dbReference type="InterPro" id="IPR009072">
    <property type="entry name" value="Histone-fold"/>
</dbReference>
<feature type="active site" description="Proton acceptor" evidence="12">
    <location>
        <position position="564"/>
    </location>
</feature>
<dbReference type="OrthoDB" id="5384553at2759"/>
<dbReference type="PRINTS" id="PR00622">
    <property type="entry name" value="HISTONEH3"/>
</dbReference>
<accession>A0A0D2DL53</accession>
<dbReference type="Pfam" id="PF00125">
    <property type="entry name" value="Histone"/>
    <property type="match status" value="1"/>
</dbReference>
<gene>
    <name evidence="14" type="ORF">PV06_11332</name>
</gene>
<evidence type="ECO:0000256" key="3">
    <source>
        <dbReference type="ARBA" id="ARBA00004286"/>
    </source>
</evidence>
<evidence type="ECO:0000256" key="12">
    <source>
        <dbReference type="PROSITE-ProRule" id="PRU01161"/>
    </source>
</evidence>
<sequence>MDRCPHVQWLGLECLVPDWALLDSDRLNMVINQLRDPLQQFPSILLFLGTKSKTTALRGLYVGNNPTRRPPHGIANLHVDSNTTESEQPIIFADCTVKAECSSLTDGYHGCHDQSRFAIYREQDDPILKLSSMVAYVHLNLLFPFTHVVCIFADDFGGNASCSQYIDNWIQLGTEQDALGRPQLVIVTSQLTRIDAFVQIECSSKFSLLFDSLVILTSDVSACPSDPASQFLQTRLRCITDDVREDRRARHLLFSGLHVVEAFSAAVPQFARNPRRSVDMLRCFAQPSISWRAFRTSLNAFSAVAANMESRPQLVFDFIASTMLVHAYRAQTHRFSPALMFNEFFRQQLTTSQMPERYNDPSAIQARFVELFDLLKFESSAIEAALGTHQPISDYFDYFIGTSAGGLIVLDHVICGSSLDTSIDRLEALSHLVFPSQTYRFWSLSRRLLHWLSWWLSDNKYDTGALEDAVQDAFGVHQRMFDSRSQPSLGTKVAVTATTVSTSQLRLFTNYNGVARSKQGKGYAILRPSTPSAEAYLWEIARSTSAAPGYFRPKILGPFGALQDGGIRANNPTDAALWELNCIWPESDGPNLVLSIGTGNQKPVQHDTGSYRGIWLDGFIPRILRAFLSSPSLDADSSWMALWNRLDDITRERFHRLSCEFDGDFPSLDDSAQILRLIQMAQDTTLDLDVLKRSLWASRFFFELESKPRRIRGYYGSTEPLIRKLPFQRLVREIASDYKIDLRFQSTAIGALQEATEAYLVSLFEDANLCAIHAKRVTIKLKDINLARRLRGDRVS</sequence>
<reference evidence="14 15" key="1">
    <citation type="submission" date="2015-01" db="EMBL/GenBank/DDBJ databases">
        <title>The Genome Sequence of Exophiala oligosperma CBS72588.</title>
        <authorList>
            <consortium name="The Broad Institute Genomics Platform"/>
            <person name="Cuomo C."/>
            <person name="de Hoog S."/>
            <person name="Gorbushina A."/>
            <person name="Stielow B."/>
            <person name="Teixiera M."/>
            <person name="Abouelleil A."/>
            <person name="Chapman S.B."/>
            <person name="Priest M."/>
            <person name="Young S.K."/>
            <person name="Wortman J."/>
            <person name="Nusbaum C."/>
            <person name="Birren B."/>
        </authorList>
    </citation>
    <scope>NUCLEOTIDE SEQUENCE [LARGE SCALE GENOMIC DNA]</scope>
    <source>
        <strain evidence="14 15">CBS 72588</strain>
    </source>
</reference>
<dbReference type="GO" id="GO:0019369">
    <property type="term" value="P:arachidonate metabolic process"/>
    <property type="evidence" value="ECO:0007669"/>
    <property type="project" value="TreeGrafter"/>
</dbReference>
<dbReference type="SMART" id="SM00428">
    <property type="entry name" value="H3"/>
    <property type="match status" value="1"/>
</dbReference>
<dbReference type="Gene3D" id="1.10.20.10">
    <property type="entry name" value="Histone, subunit A"/>
    <property type="match status" value="1"/>
</dbReference>
<dbReference type="GO" id="GO:0047499">
    <property type="term" value="F:calcium-independent phospholipase A2 activity"/>
    <property type="evidence" value="ECO:0007669"/>
    <property type="project" value="TreeGrafter"/>
</dbReference>
<dbReference type="PROSITE" id="PS00959">
    <property type="entry name" value="HISTONE_H3_2"/>
    <property type="match status" value="1"/>
</dbReference>
<evidence type="ECO:0000256" key="6">
    <source>
        <dbReference type="ARBA" id="ARBA00020835"/>
    </source>
</evidence>
<evidence type="ECO:0000256" key="2">
    <source>
        <dbReference type="ARBA" id="ARBA00004123"/>
    </source>
</evidence>
<dbReference type="EMBL" id="KN847358">
    <property type="protein sequence ID" value="KIW36444.1"/>
    <property type="molecule type" value="Genomic_DNA"/>
</dbReference>
<feature type="active site" description="Nucleophile" evidence="12">
    <location>
        <position position="403"/>
    </location>
</feature>
<comment type="subunit">
    <text evidence="5">The nucleosome is a histone octamer containing two molecules each of H2A, H2B, H3 and H4 assembled in one H3-H4 heterotetramer and two H2A-H2B heterodimers. The octamer wraps approximately 147 bp of DNA.</text>
</comment>
<dbReference type="SUPFAM" id="SSF47113">
    <property type="entry name" value="Histone-fold"/>
    <property type="match status" value="1"/>
</dbReference>
<keyword evidence="10" id="KW-0539">Nucleus</keyword>
<dbReference type="AlphaFoldDB" id="A0A0D2DL53"/>
<dbReference type="GO" id="GO:0005634">
    <property type="term" value="C:nucleus"/>
    <property type="evidence" value="ECO:0007669"/>
    <property type="project" value="UniProtKB-SubCell"/>
</dbReference>
<feature type="domain" description="PNPLA" evidence="13">
    <location>
        <begin position="370"/>
        <end position="577"/>
    </location>
</feature>
<keyword evidence="8 12" id="KW-0443">Lipid metabolism</keyword>
<dbReference type="FunFam" id="1.10.20.10:FF:000085">
    <property type="entry name" value="Histone H3.2"/>
    <property type="match status" value="1"/>
</dbReference>
<evidence type="ECO:0000313" key="15">
    <source>
        <dbReference type="Proteomes" id="UP000053342"/>
    </source>
</evidence>
<dbReference type="GO" id="GO:0030527">
    <property type="term" value="F:structural constituent of chromatin"/>
    <property type="evidence" value="ECO:0007669"/>
    <property type="project" value="InterPro"/>
</dbReference>
<comment type="subcellular location">
    <subcellularLocation>
        <location evidence="3">Chromosome</location>
    </subcellularLocation>
    <subcellularLocation>
        <location evidence="2">Nucleus</location>
    </subcellularLocation>
</comment>
<evidence type="ECO:0000256" key="11">
    <source>
        <dbReference type="ARBA" id="ARBA00023269"/>
    </source>
</evidence>
<evidence type="ECO:0000256" key="9">
    <source>
        <dbReference type="ARBA" id="ARBA00023125"/>
    </source>
</evidence>
<dbReference type="PANTHER" id="PTHR24185">
    <property type="entry name" value="CALCIUM-INDEPENDENT PHOSPHOLIPASE A2-GAMMA"/>
    <property type="match status" value="1"/>
</dbReference>